<dbReference type="EMBL" id="AP009608">
    <property type="protein sequence ID" value="BAH69817.1"/>
    <property type="molecule type" value="Genomic_DNA"/>
</dbReference>
<protein>
    <submittedName>
        <fullName evidence="1">Uncharacterized protein</fullName>
    </submittedName>
</protein>
<sequence>MNTKEKEMKYKEGQLILVNYKFAQKFLSSSVGDDFLYLGLQNRKNLAKRLSQIMNIPKLTPEFHCIAKGS</sequence>
<reference evidence="1 2" key="1">
    <citation type="journal article" date="2009" name="Curr. Microbiol.">
        <title>Molecular cloning and expression of a novel cholinephosphotransferase involved in glycoglycerophospholipid biosynthesis of Mycoplasma fermentans.</title>
        <authorList>
            <person name="Ishida N."/>
            <person name="Irikura D."/>
            <person name="Matsuda K."/>
            <person name="Sato S."/>
            <person name="Asano K."/>
        </authorList>
    </citation>
    <scope>NUCLEOTIDE SEQUENCE [LARGE SCALE GENOMIC DNA]</scope>
    <source>
        <strain evidence="2">ATCC 19989 / NBRC 14854 / NCTC 10117 / PG18</strain>
    </source>
</reference>
<gene>
    <name evidence="1" type="ordered locus">MBIO_0552</name>
</gene>
<dbReference type="HOGENOM" id="CLU_2881032_0_0_14"/>
<organism evidence="1 2">
    <name type="scientific">Mycoplasmopsis fermentans (strain ATCC 19989 / NBRC 14854 / NCTC 10117 / PG18)</name>
    <name type="common">Mycoplasma fermentans</name>
    <dbReference type="NCBI Taxonomy" id="496833"/>
    <lineage>
        <taxon>Bacteria</taxon>
        <taxon>Bacillati</taxon>
        <taxon>Mycoplasmatota</taxon>
        <taxon>Mycoplasmoidales</taxon>
        <taxon>Metamycoplasmataceae</taxon>
        <taxon>Mycoplasmopsis</taxon>
    </lineage>
</organism>
<accession>C4XF95</accession>
<name>C4XF95_MYCFP</name>
<dbReference type="PATRIC" id="fig|496833.3.peg.139"/>
<proteinExistence type="predicted"/>
<dbReference type="AlphaFoldDB" id="C4XF95"/>
<evidence type="ECO:0000313" key="2">
    <source>
        <dbReference type="Proteomes" id="UP000006810"/>
    </source>
</evidence>
<dbReference type="Proteomes" id="UP000006810">
    <property type="component" value="Chromosome"/>
</dbReference>
<evidence type="ECO:0000313" key="1">
    <source>
        <dbReference type="EMBL" id="BAH69817.1"/>
    </source>
</evidence>
<keyword evidence="2" id="KW-1185">Reference proteome</keyword>
<dbReference type="KEGG" id="mfp:MBIO_0552"/>